<reference evidence="2" key="1">
    <citation type="submission" date="2014-11" db="EMBL/GenBank/DDBJ databases">
        <authorList>
            <person name="Amaro Gonzalez C."/>
        </authorList>
    </citation>
    <scope>NUCLEOTIDE SEQUENCE</scope>
</reference>
<dbReference type="AlphaFoldDB" id="A0A0E9PJ21"/>
<name>A0A0E9PJ21_ANGAN</name>
<evidence type="ECO:0000256" key="1">
    <source>
        <dbReference type="SAM" id="MobiDB-lite"/>
    </source>
</evidence>
<feature type="compositionally biased region" description="Basic and acidic residues" evidence="1">
    <location>
        <begin position="45"/>
        <end position="62"/>
    </location>
</feature>
<feature type="region of interest" description="Disordered" evidence="1">
    <location>
        <begin position="1"/>
        <end position="62"/>
    </location>
</feature>
<sequence length="62" mass="7004">MKPPSSTNTESLGQSNTYLSSDELFEPLHRHSSTQNTSNCGETRVIPEVRGRRERGKGKERE</sequence>
<dbReference type="EMBL" id="GBXM01104492">
    <property type="protein sequence ID" value="JAH04085.1"/>
    <property type="molecule type" value="Transcribed_RNA"/>
</dbReference>
<evidence type="ECO:0000313" key="2">
    <source>
        <dbReference type="EMBL" id="JAH04085.1"/>
    </source>
</evidence>
<feature type="compositionally biased region" description="Polar residues" evidence="1">
    <location>
        <begin position="1"/>
        <end position="20"/>
    </location>
</feature>
<reference evidence="2" key="2">
    <citation type="journal article" date="2015" name="Fish Shellfish Immunol.">
        <title>Early steps in the European eel (Anguilla anguilla)-Vibrio vulnificus interaction in the gills: Role of the RtxA13 toxin.</title>
        <authorList>
            <person name="Callol A."/>
            <person name="Pajuelo D."/>
            <person name="Ebbesson L."/>
            <person name="Teles M."/>
            <person name="MacKenzie S."/>
            <person name="Amaro C."/>
        </authorList>
    </citation>
    <scope>NUCLEOTIDE SEQUENCE</scope>
</reference>
<protein>
    <submittedName>
        <fullName evidence="2">Uncharacterized protein</fullName>
    </submittedName>
</protein>
<proteinExistence type="predicted"/>
<organism evidence="2">
    <name type="scientific">Anguilla anguilla</name>
    <name type="common">European freshwater eel</name>
    <name type="synonym">Muraena anguilla</name>
    <dbReference type="NCBI Taxonomy" id="7936"/>
    <lineage>
        <taxon>Eukaryota</taxon>
        <taxon>Metazoa</taxon>
        <taxon>Chordata</taxon>
        <taxon>Craniata</taxon>
        <taxon>Vertebrata</taxon>
        <taxon>Euteleostomi</taxon>
        <taxon>Actinopterygii</taxon>
        <taxon>Neopterygii</taxon>
        <taxon>Teleostei</taxon>
        <taxon>Anguilliformes</taxon>
        <taxon>Anguillidae</taxon>
        <taxon>Anguilla</taxon>
    </lineage>
</organism>
<accession>A0A0E9PJ21</accession>